<dbReference type="OrthoDB" id="7875768at2"/>
<keyword evidence="3" id="KW-1185">Reference proteome</keyword>
<accession>A0A238KLD7</accession>
<reference evidence="3" key="1">
    <citation type="submission" date="2017-05" db="EMBL/GenBank/DDBJ databases">
        <authorList>
            <person name="Rodrigo-Torres L."/>
            <person name="Arahal R. D."/>
            <person name="Lucena T."/>
        </authorList>
    </citation>
    <scope>NUCLEOTIDE SEQUENCE [LARGE SCALE GENOMIC DNA]</scope>
    <source>
        <strain evidence="3">CECT 8621</strain>
    </source>
</reference>
<feature type="compositionally biased region" description="Low complexity" evidence="1">
    <location>
        <begin position="86"/>
        <end position="96"/>
    </location>
</feature>
<evidence type="ECO:0000313" key="2">
    <source>
        <dbReference type="EMBL" id="SMX43574.1"/>
    </source>
</evidence>
<feature type="compositionally biased region" description="Polar residues" evidence="1">
    <location>
        <begin position="27"/>
        <end position="40"/>
    </location>
</feature>
<sequence length="287" mass="31486">MSDLVRNMEIEDVLSSIRRLVSDEASQRQGRPTGSRPQENLESEEDERTERLVLTPALRVAKEEAETEDDSDESEVLFSDEPPVFSRSHSFYSDSSEPSVSFSTTNAHESAADPTATRGPRTVTLEDRIAELEAAVALADEEWEPDGDEEALGTMVLENPLPQADMAPANDAGATTDETSFDAVEEAAEEPEDEILNAVAPEVMDDVAVVASAAVSAVSEETENAFSKGFDLSDDLPANIDEEILRDLISEIVREELQGALGERITRNVRKLVRREINRAMASRDFD</sequence>
<feature type="compositionally biased region" description="Acidic residues" evidence="1">
    <location>
        <begin position="179"/>
        <end position="191"/>
    </location>
</feature>
<gene>
    <name evidence="2" type="ORF">COL8621_02335</name>
</gene>
<evidence type="ECO:0000313" key="3">
    <source>
        <dbReference type="Proteomes" id="UP000202922"/>
    </source>
</evidence>
<feature type="compositionally biased region" description="Polar residues" evidence="1">
    <location>
        <begin position="97"/>
        <end position="108"/>
    </location>
</feature>
<dbReference type="RefSeq" id="WP_141137883.1">
    <property type="nucleotide sequence ID" value="NZ_FXYE01000002.1"/>
</dbReference>
<organism evidence="2 3">
    <name type="scientific">Actibacterium lipolyticum</name>
    <dbReference type="NCBI Taxonomy" id="1524263"/>
    <lineage>
        <taxon>Bacteria</taxon>
        <taxon>Pseudomonadati</taxon>
        <taxon>Pseudomonadota</taxon>
        <taxon>Alphaproteobacteria</taxon>
        <taxon>Rhodobacterales</taxon>
        <taxon>Roseobacteraceae</taxon>
        <taxon>Actibacterium</taxon>
    </lineage>
</organism>
<dbReference type="Proteomes" id="UP000202922">
    <property type="component" value="Unassembled WGS sequence"/>
</dbReference>
<feature type="region of interest" description="Disordered" evidence="1">
    <location>
        <begin position="162"/>
        <end position="191"/>
    </location>
</feature>
<dbReference type="EMBL" id="FXYE01000002">
    <property type="protein sequence ID" value="SMX43574.1"/>
    <property type="molecule type" value="Genomic_DNA"/>
</dbReference>
<evidence type="ECO:0000256" key="1">
    <source>
        <dbReference type="SAM" id="MobiDB-lite"/>
    </source>
</evidence>
<protein>
    <submittedName>
        <fullName evidence="2">Uncharacterized protein</fullName>
    </submittedName>
</protein>
<feature type="compositionally biased region" description="Acidic residues" evidence="1">
    <location>
        <begin position="65"/>
        <end position="75"/>
    </location>
</feature>
<feature type="region of interest" description="Disordered" evidence="1">
    <location>
        <begin position="20"/>
        <end position="120"/>
    </location>
</feature>
<proteinExistence type="predicted"/>
<name>A0A238KLD7_9RHOB</name>
<dbReference type="AlphaFoldDB" id="A0A238KLD7"/>